<feature type="region of interest" description="Disordered" evidence="1">
    <location>
        <begin position="1"/>
        <end position="28"/>
    </location>
</feature>
<reference evidence="2" key="1">
    <citation type="submission" date="2020-08" db="EMBL/GenBank/DDBJ databases">
        <title>Chromosome-level assembly of Southern catfish (Silurus meridionalis) provides insights into visual adaptation to the nocturnal and benthic lifestyles.</title>
        <authorList>
            <person name="Zhang Y."/>
            <person name="Wang D."/>
            <person name="Peng Z."/>
        </authorList>
    </citation>
    <scope>NUCLEOTIDE SEQUENCE</scope>
    <source>
        <strain evidence="2">SWU-2019-XX</strain>
        <tissue evidence="2">Muscle</tissue>
    </source>
</reference>
<comment type="caution">
    <text evidence="2">The sequence shown here is derived from an EMBL/GenBank/DDBJ whole genome shotgun (WGS) entry which is preliminary data.</text>
</comment>
<dbReference type="EMBL" id="JABFDY010000002">
    <property type="protein sequence ID" value="KAF7710048.1"/>
    <property type="molecule type" value="Genomic_DNA"/>
</dbReference>
<dbReference type="Proteomes" id="UP000606274">
    <property type="component" value="Unassembled WGS sequence"/>
</dbReference>
<accession>A0A8T0BSR0</accession>
<keyword evidence="3" id="KW-1185">Reference proteome</keyword>
<gene>
    <name evidence="2" type="ORF">HF521_008920</name>
</gene>
<organism evidence="2 3">
    <name type="scientific">Silurus meridionalis</name>
    <name type="common">Southern catfish</name>
    <name type="synonym">Silurus soldatovi meridionalis</name>
    <dbReference type="NCBI Taxonomy" id="175797"/>
    <lineage>
        <taxon>Eukaryota</taxon>
        <taxon>Metazoa</taxon>
        <taxon>Chordata</taxon>
        <taxon>Craniata</taxon>
        <taxon>Vertebrata</taxon>
        <taxon>Euteleostomi</taxon>
        <taxon>Actinopterygii</taxon>
        <taxon>Neopterygii</taxon>
        <taxon>Teleostei</taxon>
        <taxon>Ostariophysi</taxon>
        <taxon>Siluriformes</taxon>
        <taxon>Siluridae</taxon>
        <taxon>Silurus</taxon>
    </lineage>
</organism>
<proteinExistence type="predicted"/>
<name>A0A8T0BSR0_SILME</name>
<evidence type="ECO:0000313" key="2">
    <source>
        <dbReference type="EMBL" id="KAF7710048.1"/>
    </source>
</evidence>
<dbReference type="AlphaFoldDB" id="A0A8T0BSR0"/>
<protein>
    <submittedName>
        <fullName evidence="2">Uncharacterized protein</fullName>
    </submittedName>
</protein>
<evidence type="ECO:0000256" key="1">
    <source>
        <dbReference type="SAM" id="MobiDB-lite"/>
    </source>
</evidence>
<evidence type="ECO:0000313" key="3">
    <source>
        <dbReference type="Proteomes" id="UP000606274"/>
    </source>
</evidence>
<sequence>MPEPLNTPGGLMSKLHMKWDPNGTDDRRRTTHNIAAEFVSRLLTQEQKEYQTKVCGELCQCAVDEPSLMLRIITSDESNSLPSGRAHHLHDRKRARQVYSWTECMFIVFFHICGIEN</sequence>